<dbReference type="EMBL" id="BARW01006557">
    <property type="protein sequence ID" value="GAI77561.1"/>
    <property type="molecule type" value="Genomic_DNA"/>
</dbReference>
<dbReference type="PROSITE" id="PS51379">
    <property type="entry name" value="4FE4S_FER_2"/>
    <property type="match status" value="2"/>
</dbReference>
<protein>
    <submittedName>
        <fullName evidence="2">Putative dissimilatory sulfite reductase A (DsrA)</fullName>
    </submittedName>
</protein>
<evidence type="ECO:0000313" key="2">
    <source>
        <dbReference type="EMBL" id="GAI77561.1"/>
    </source>
</evidence>
<dbReference type="Pfam" id="PF14697">
    <property type="entry name" value="Fer4_21"/>
    <property type="match status" value="1"/>
</dbReference>
<dbReference type="PROSITE" id="PS00198">
    <property type="entry name" value="4FE4S_FER_1"/>
    <property type="match status" value="1"/>
</dbReference>
<proteinExistence type="predicted"/>
<organism evidence="2">
    <name type="scientific">marine sediment metagenome</name>
    <dbReference type="NCBI Taxonomy" id="412755"/>
    <lineage>
        <taxon>unclassified sequences</taxon>
        <taxon>metagenomes</taxon>
        <taxon>ecological metagenomes</taxon>
    </lineage>
</organism>
<evidence type="ECO:0000259" key="1">
    <source>
        <dbReference type="PROSITE" id="PS51379"/>
    </source>
</evidence>
<accession>X1SEK6</accession>
<dbReference type="InterPro" id="IPR017896">
    <property type="entry name" value="4Fe4S_Fe-S-bd"/>
</dbReference>
<comment type="caution">
    <text evidence="2">The sequence shown here is derived from an EMBL/GenBank/DDBJ whole genome shotgun (WGS) entry which is preliminary data.</text>
</comment>
<dbReference type="SUPFAM" id="SSF54862">
    <property type="entry name" value="4Fe-4S ferredoxins"/>
    <property type="match status" value="1"/>
</dbReference>
<name>X1SEK6_9ZZZZ</name>
<dbReference type="AlphaFoldDB" id="X1SEK6"/>
<gene>
    <name evidence="2" type="ORF">S12H4_13775</name>
</gene>
<reference evidence="2" key="1">
    <citation type="journal article" date="2014" name="Front. Microbiol.">
        <title>High frequency of phylogenetically diverse reductive dehalogenase-homologous genes in deep subseafloor sedimentary metagenomes.</title>
        <authorList>
            <person name="Kawai M."/>
            <person name="Futagami T."/>
            <person name="Toyoda A."/>
            <person name="Takaki Y."/>
            <person name="Nishi S."/>
            <person name="Hori S."/>
            <person name="Arai W."/>
            <person name="Tsubouchi T."/>
            <person name="Morono Y."/>
            <person name="Uchiyama I."/>
            <person name="Ito T."/>
            <person name="Fujiyama A."/>
            <person name="Inagaki F."/>
            <person name="Takami H."/>
        </authorList>
    </citation>
    <scope>NUCLEOTIDE SEQUENCE</scope>
    <source>
        <strain evidence="2">Expedition CK06-06</strain>
    </source>
</reference>
<feature type="non-terminal residue" evidence="2">
    <location>
        <position position="1"/>
    </location>
</feature>
<dbReference type="InterPro" id="IPR017900">
    <property type="entry name" value="4Fe4S_Fe_S_CS"/>
</dbReference>
<feature type="domain" description="4Fe-4S ferredoxin-type" evidence="1">
    <location>
        <begin position="357"/>
        <end position="385"/>
    </location>
</feature>
<dbReference type="Gene3D" id="3.30.70.20">
    <property type="match status" value="2"/>
</dbReference>
<feature type="domain" description="4Fe-4S ferredoxin-type" evidence="1">
    <location>
        <begin position="386"/>
        <end position="415"/>
    </location>
</feature>
<sequence>GLDLEMSRDKDRNFQLCIKDPFINARFRPGFNPNPRVLAQLPLFSDMQKQMIFGKTLFELPENVSVDKDEMVSLVKKMLKDSDRVSDEEYQETFKNRVFKVNWDIDGILAFQIFEETNYSYEFGKNLDDADVTLIPTNMVYAKLLLQGVPIDITHAKDADNNFQLAVKIPMLTTRFKDPNMSPLVLSKLPFSKSFRKEAEKEAEGEEYGAYIPVNLSAGEYENEVIPLKVFEHFINKASNIVACHCYCRVNSDCQNHEKKYGCMYMGDDTKNMILHENQKILSKEEAVQFVKEAIEDGLIPLIGRSVGETEGQSIKDTGHFLSSCFCCSCCCINGKMISNASTALITGNLIKKIEGLEVKIDPAKCVGCGTCLEVCVFKGREIIEGKATIEPEYCLGCGRCVDVCPNGAITIQIENSGHIDELIAKIEAIVDVRDQTNKIAVS</sequence>